<dbReference type="PROSITE" id="PS50048">
    <property type="entry name" value="ZN2_CY6_FUNGAL_2"/>
    <property type="match status" value="1"/>
</dbReference>
<keyword evidence="4" id="KW-0805">Transcription regulation</keyword>
<keyword evidence="5" id="KW-0238">DNA-binding</keyword>
<evidence type="ECO:0000256" key="2">
    <source>
        <dbReference type="ARBA" id="ARBA00022723"/>
    </source>
</evidence>
<gene>
    <name evidence="10" type="ORF">CSUB01_09645</name>
</gene>
<feature type="region of interest" description="Disordered" evidence="8">
    <location>
        <begin position="121"/>
        <end position="194"/>
    </location>
</feature>
<dbReference type="AlphaFoldDB" id="A0A066WTP3"/>
<dbReference type="SMART" id="SM00906">
    <property type="entry name" value="Fungal_trans"/>
    <property type="match status" value="1"/>
</dbReference>
<protein>
    <submittedName>
        <fullName evidence="10">Putative fungal specific transcription factor domain-containing protein</fullName>
    </submittedName>
</protein>
<dbReference type="Pfam" id="PF04082">
    <property type="entry name" value="Fungal_trans"/>
    <property type="match status" value="1"/>
</dbReference>
<feature type="compositionally biased region" description="Low complexity" evidence="8">
    <location>
        <begin position="160"/>
        <end position="170"/>
    </location>
</feature>
<dbReference type="EMBL" id="JMSE01001556">
    <property type="protein sequence ID" value="KDN60037.1"/>
    <property type="molecule type" value="Genomic_DNA"/>
</dbReference>
<dbReference type="InterPro" id="IPR051615">
    <property type="entry name" value="Transcr_Regulatory_Elem"/>
</dbReference>
<reference evidence="11" key="1">
    <citation type="journal article" date="2014" name="Genome Announc.">
        <title>Draft genome sequence of Colletotrichum sublineola, a destructive pathogen of cultivated sorghum.</title>
        <authorList>
            <person name="Baroncelli R."/>
            <person name="Sanz-Martin J.M."/>
            <person name="Rech G.E."/>
            <person name="Sukno S.A."/>
            <person name="Thon M.R."/>
        </authorList>
    </citation>
    <scope>NUCLEOTIDE SEQUENCE [LARGE SCALE GENOMIC DNA]</scope>
    <source>
        <strain evidence="11">TX430BB</strain>
    </source>
</reference>
<keyword evidence="6" id="KW-0804">Transcription</keyword>
<evidence type="ECO:0000313" key="10">
    <source>
        <dbReference type="EMBL" id="KDN60037.1"/>
    </source>
</evidence>
<dbReference type="CDD" id="cd00067">
    <property type="entry name" value="GAL4"/>
    <property type="match status" value="1"/>
</dbReference>
<dbReference type="PANTHER" id="PTHR31313">
    <property type="entry name" value="TY1 ENHANCER ACTIVATOR"/>
    <property type="match status" value="1"/>
</dbReference>
<evidence type="ECO:0000256" key="8">
    <source>
        <dbReference type="SAM" id="MobiDB-lite"/>
    </source>
</evidence>
<keyword evidence="3" id="KW-0862">Zinc</keyword>
<evidence type="ECO:0000256" key="3">
    <source>
        <dbReference type="ARBA" id="ARBA00022833"/>
    </source>
</evidence>
<sequence length="775" mass="87536">MTRDRHASRASFACVRCKKDKRRCDISQILSSGDQPDRSCTACRNKNEKCEVRYGEDKRSQRQPNETKILQRRMQALEEFVRNVARAEGKAPALARDNMDADCLIEQTQRAFEDFQNSRAQAFPSPANSSSPNAHMTISISPPDDQQAWSKTRSEPLANSSRSVSFSGQSRPKVDTLTPDSHRSASFSVPSRPDFDTISDDFPPALEVSSPASIHDFDPFSDSASLFPYSENTKKRTDPKEEYRPSEKELNLRSRMALETFPEPEPIVTYLLDLFWQWQSSHLLVVDRTLFLRHRQIWDESDGHADRDFYSPCLLYALLALASMISLDKGVTRYSASTDGVVGEVFAKRSRALLDLELDHPKITTVQAALILGCRYGSMEDNSLGWMYSGIAFRMASKLGLHLDSTKAVTSGQMTPEMAELRRRVFWGCHLEDNLFSAYCGRPNSFMEWDITVAVPDQAIDTFPQEMPDLSLTLLRATALLSVLCSKILVGIHRQRRQTTTGELGSKASHLHEELWKWHQGLPKVLKWSRDENKSAQPCVFILQMNFYFALILLHRPFMRFPRDCDDLKTSATKPSQSSMICATAAANITKLVLNYRRQYNIRQMPPSVVHFIFIAGSIHLVNLRSTKLESHNTLLQSSLEALSEIGKSYPVAEKASLELEGLTEKWKALNLAEAAKLHNQQNNIQTRSLPLGGGGKLPAPHAFSNFLDVDFSPLKEMEGYFDAWNNQQPAANFNYEHMDLGYTGSGPALDPGNDWMRDTDFVNMDEGTCPWLYA</sequence>
<proteinExistence type="predicted"/>
<dbReference type="PANTHER" id="PTHR31313:SF81">
    <property type="entry name" value="TY1 ENHANCER ACTIVATOR"/>
    <property type="match status" value="1"/>
</dbReference>
<name>A0A066WTP3_COLSU</name>
<dbReference type="GO" id="GO:0005634">
    <property type="term" value="C:nucleus"/>
    <property type="evidence" value="ECO:0007669"/>
    <property type="project" value="UniProtKB-SubCell"/>
</dbReference>
<dbReference type="GO" id="GO:0003677">
    <property type="term" value="F:DNA binding"/>
    <property type="evidence" value="ECO:0007669"/>
    <property type="project" value="UniProtKB-KW"/>
</dbReference>
<evidence type="ECO:0000313" key="11">
    <source>
        <dbReference type="Proteomes" id="UP000027238"/>
    </source>
</evidence>
<dbReference type="HOGENOM" id="CLU_360929_0_0_1"/>
<dbReference type="InterPro" id="IPR007219">
    <property type="entry name" value="XnlR_reg_dom"/>
</dbReference>
<dbReference type="GO" id="GO:0008270">
    <property type="term" value="F:zinc ion binding"/>
    <property type="evidence" value="ECO:0007669"/>
    <property type="project" value="InterPro"/>
</dbReference>
<organism evidence="10 11">
    <name type="scientific">Colletotrichum sublineola</name>
    <name type="common">Sorghum anthracnose fungus</name>
    <dbReference type="NCBI Taxonomy" id="1173701"/>
    <lineage>
        <taxon>Eukaryota</taxon>
        <taxon>Fungi</taxon>
        <taxon>Dikarya</taxon>
        <taxon>Ascomycota</taxon>
        <taxon>Pezizomycotina</taxon>
        <taxon>Sordariomycetes</taxon>
        <taxon>Hypocreomycetidae</taxon>
        <taxon>Glomerellales</taxon>
        <taxon>Glomerellaceae</taxon>
        <taxon>Colletotrichum</taxon>
        <taxon>Colletotrichum graminicola species complex</taxon>
    </lineage>
</organism>
<dbReference type="GO" id="GO:0000981">
    <property type="term" value="F:DNA-binding transcription factor activity, RNA polymerase II-specific"/>
    <property type="evidence" value="ECO:0007669"/>
    <property type="project" value="InterPro"/>
</dbReference>
<dbReference type="Gene3D" id="4.10.240.10">
    <property type="entry name" value="Zn(2)-C6 fungal-type DNA-binding domain"/>
    <property type="match status" value="1"/>
</dbReference>
<evidence type="ECO:0000256" key="5">
    <source>
        <dbReference type="ARBA" id="ARBA00023125"/>
    </source>
</evidence>
<dbReference type="SUPFAM" id="SSF57701">
    <property type="entry name" value="Zn2/Cys6 DNA-binding domain"/>
    <property type="match status" value="1"/>
</dbReference>
<feature type="compositionally biased region" description="Low complexity" evidence="8">
    <location>
        <begin position="124"/>
        <end position="134"/>
    </location>
</feature>
<dbReference type="CDD" id="cd12148">
    <property type="entry name" value="fungal_TF_MHR"/>
    <property type="match status" value="1"/>
</dbReference>
<dbReference type="Proteomes" id="UP000027238">
    <property type="component" value="Unassembled WGS sequence"/>
</dbReference>
<keyword evidence="2" id="KW-0479">Metal-binding</keyword>
<comment type="caution">
    <text evidence="10">The sequence shown here is derived from an EMBL/GenBank/DDBJ whole genome shotgun (WGS) entry which is preliminary data.</text>
</comment>
<keyword evidence="11" id="KW-1185">Reference proteome</keyword>
<comment type="subcellular location">
    <subcellularLocation>
        <location evidence="1">Nucleus</location>
    </subcellularLocation>
</comment>
<dbReference type="STRING" id="1173701.A0A066WTP3"/>
<keyword evidence="7" id="KW-0539">Nucleus</keyword>
<dbReference type="OrthoDB" id="4161332at2759"/>
<evidence type="ECO:0000256" key="4">
    <source>
        <dbReference type="ARBA" id="ARBA00023015"/>
    </source>
</evidence>
<dbReference type="eggNOG" id="ENOG502SHDE">
    <property type="taxonomic scope" value="Eukaryota"/>
</dbReference>
<dbReference type="InterPro" id="IPR001138">
    <property type="entry name" value="Zn2Cys6_DnaBD"/>
</dbReference>
<feature type="domain" description="Zn(2)-C6 fungal-type" evidence="9">
    <location>
        <begin position="13"/>
        <end position="52"/>
    </location>
</feature>
<dbReference type="OMA" id="IEPWWDS"/>
<evidence type="ECO:0000256" key="7">
    <source>
        <dbReference type="ARBA" id="ARBA00023242"/>
    </source>
</evidence>
<accession>A0A066WTP3</accession>
<dbReference type="InterPro" id="IPR036864">
    <property type="entry name" value="Zn2-C6_fun-type_DNA-bd_sf"/>
</dbReference>
<evidence type="ECO:0000259" key="9">
    <source>
        <dbReference type="PROSITE" id="PS50048"/>
    </source>
</evidence>
<evidence type="ECO:0000256" key="6">
    <source>
        <dbReference type="ARBA" id="ARBA00023163"/>
    </source>
</evidence>
<evidence type="ECO:0000256" key="1">
    <source>
        <dbReference type="ARBA" id="ARBA00004123"/>
    </source>
</evidence>
<dbReference type="GO" id="GO:0006351">
    <property type="term" value="P:DNA-templated transcription"/>
    <property type="evidence" value="ECO:0007669"/>
    <property type="project" value="InterPro"/>
</dbReference>